<evidence type="ECO:0000313" key="8">
    <source>
        <dbReference type="Proteomes" id="UP000695007"/>
    </source>
</evidence>
<dbReference type="KEGG" id="csol:105367858"/>
<dbReference type="InterPro" id="IPR036322">
    <property type="entry name" value="WD40_repeat_dom_sf"/>
</dbReference>
<comment type="subcellular location">
    <subcellularLocation>
        <location evidence="1">Nucleus</location>
        <location evidence="1">Nucleolus</location>
    </subcellularLocation>
</comment>
<dbReference type="SMART" id="SM00320">
    <property type="entry name" value="WD40"/>
    <property type="match status" value="4"/>
</dbReference>
<keyword evidence="8" id="KW-1185">Reference proteome</keyword>
<dbReference type="InterPro" id="IPR001680">
    <property type="entry name" value="WD40_rpt"/>
</dbReference>
<accession>A0AAJ6YV36</accession>
<dbReference type="PANTHER" id="PTHR18359">
    <property type="entry name" value="WD-REPEAT PROTEIN-RELATED"/>
    <property type="match status" value="1"/>
</dbReference>
<feature type="compositionally biased region" description="Polar residues" evidence="7">
    <location>
        <begin position="1"/>
        <end position="11"/>
    </location>
</feature>
<evidence type="ECO:0000256" key="4">
    <source>
        <dbReference type="ARBA" id="ARBA00022737"/>
    </source>
</evidence>
<dbReference type="GeneID" id="105367858"/>
<dbReference type="SUPFAM" id="SSF50978">
    <property type="entry name" value="WD40 repeat-like"/>
    <property type="match status" value="1"/>
</dbReference>
<evidence type="ECO:0000256" key="6">
    <source>
        <dbReference type="ARBA" id="ARBA00025767"/>
    </source>
</evidence>
<keyword evidence="2" id="KW-0698">rRNA processing</keyword>
<dbReference type="GO" id="GO:0032040">
    <property type="term" value="C:small-subunit processome"/>
    <property type="evidence" value="ECO:0007669"/>
    <property type="project" value="TreeGrafter"/>
</dbReference>
<proteinExistence type="inferred from homology"/>
<protein>
    <submittedName>
        <fullName evidence="9">U3 small nucleolar RNA-associated protein 18 homolog</fullName>
    </submittedName>
</protein>
<organism evidence="8 9">
    <name type="scientific">Ceratosolen solmsi marchali</name>
    <dbReference type="NCBI Taxonomy" id="326594"/>
    <lineage>
        <taxon>Eukaryota</taxon>
        <taxon>Metazoa</taxon>
        <taxon>Ecdysozoa</taxon>
        <taxon>Arthropoda</taxon>
        <taxon>Hexapoda</taxon>
        <taxon>Insecta</taxon>
        <taxon>Pterygota</taxon>
        <taxon>Neoptera</taxon>
        <taxon>Endopterygota</taxon>
        <taxon>Hymenoptera</taxon>
        <taxon>Apocrita</taxon>
        <taxon>Proctotrupomorpha</taxon>
        <taxon>Chalcidoidea</taxon>
        <taxon>Agaonidae</taxon>
        <taxon>Agaoninae</taxon>
        <taxon>Ceratosolen</taxon>
    </lineage>
</organism>
<name>A0AAJ6YV36_9HYME</name>
<evidence type="ECO:0000256" key="1">
    <source>
        <dbReference type="ARBA" id="ARBA00004604"/>
    </source>
</evidence>
<dbReference type="RefSeq" id="XP_011504992.1">
    <property type="nucleotide sequence ID" value="XM_011506690.1"/>
</dbReference>
<evidence type="ECO:0000256" key="7">
    <source>
        <dbReference type="SAM" id="MobiDB-lite"/>
    </source>
</evidence>
<evidence type="ECO:0000256" key="5">
    <source>
        <dbReference type="ARBA" id="ARBA00023242"/>
    </source>
</evidence>
<gene>
    <name evidence="9" type="primary">LOC105367858</name>
</gene>
<keyword evidence="3" id="KW-0853">WD repeat</keyword>
<dbReference type="Pfam" id="PF00400">
    <property type="entry name" value="WD40"/>
    <property type="match status" value="1"/>
</dbReference>
<dbReference type="InterPro" id="IPR045161">
    <property type="entry name" value="Utp18"/>
</dbReference>
<dbReference type="GO" id="GO:0034388">
    <property type="term" value="C:Pwp2p-containing subcomplex of 90S preribosome"/>
    <property type="evidence" value="ECO:0007669"/>
    <property type="project" value="TreeGrafter"/>
</dbReference>
<feature type="compositionally biased region" description="Basic residues" evidence="7">
    <location>
        <begin position="16"/>
        <end position="26"/>
    </location>
</feature>
<feature type="region of interest" description="Disordered" evidence="7">
    <location>
        <begin position="1"/>
        <end position="27"/>
    </location>
</feature>
<dbReference type="Gene3D" id="2.130.10.10">
    <property type="entry name" value="YVTN repeat-like/Quinoprotein amine dehydrogenase"/>
    <property type="match status" value="1"/>
</dbReference>
<dbReference type="AlphaFoldDB" id="A0AAJ6YV36"/>
<evidence type="ECO:0000313" key="9">
    <source>
        <dbReference type="RefSeq" id="XP_011504992.1"/>
    </source>
</evidence>
<reference evidence="9" key="1">
    <citation type="submission" date="2025-08" db="UniProtKB">
        <authorList>
            <consortium name="RefSeq"/>
        </authorList>
    </citation>
    <scope>IDENTIFICATION</scope>
</reference>
<dbReference type="CTD" id="36831"/>
<dbReference type="InterPro" id="IPR015943">
    <property type="entry name" value="WD40/YVTN_repeat-like_dom_sf"/>
</dbReference>
<dbReference type="GO" id="GO:0006364">
    <property type="term" value="P:rRNA processing"/>
    <property type="evidence" value="ECO:0007669"/>
    <property type="project" value="UniProtKB-KW"/>
</dbReference>
<keyword evidence="4" id="KW-0677">Repeat</keyword>
<dbReference type="PANTHER" id="PTHR18359:SF0">
    <property type="entry name" value="U3 SMALL NUCLEOLAR RNA-ASSOCIATED PROTEIN 18 HOMOLOG"/>
    <property type="match status" value="1"/>
</dbReference>
<sequence>MGLDNKQNNNVFARPQRPKIKKKRSRTISEASVISDISLARDSENESIDNPVKSKKKRIGAYNANEESRLEKLVFGDPTDVIKNLESDNEEVQRIIQHNVKDKASNYSSESSDTDENDSVILMKSDNDSIITVDSKISVARPAWQDEDDEVLTVKEALISQNRRLPNGRPEVKYNELLQNKFTHIVGTPKWAKLDREIDEDSEDSDNELLKHSNHLIPNKSKSLAKGTIDLKVLAHVNKQTHTEGPFVNSVQFHKLSTVALVAGSSGVLSLFEIDGRENNKLHTMKFERFPIHTARFLQEGSSILVGSGKHAYCHSYDLMTGKTFKIPLPHGITNMKNFEVSPDGKLIAISGRFGEVYLLSSITKELIGMIQMNKKCQAFVFTPDSTKIITHGDSSELYTWDIGSRSCLNRAFDDGCLSGSSIAMSPNGQFVATGSKQGAVNLYDANSIINERAPMPVKTVLNLVTSITKLKFNSSTEILAIASEKKETAFKMLHLPSFHVFSNFPTFNTTMFNPVDMDFSPASGYLSISNNKGFAYLYRLKHYGNY</sequence>
<evidence type="ECO:0000256" key="2">
    <source>
        <dbReference type="ARBA" id="ARBA00022552"/>
    </source>
</evidence>
<evidence type="ECO:0000256" key="3">
    <source>
        <dbReference type="ARBA" id="ARBA00022574"/>
    </source>
</evidence>
<comment type="similarity">
    <text evidence="6">Belongs to the WD repeat UTP18 family.</text>
</comment>
<dbReference type="Proteomes" id="UP000695007">
    <property type="component" value="Unplaced"/>
</dbReference>
<keyword evidence="5" id="KW-0539">Nucleus</keyword>